<sequence length="58" mass="6385">LTLDPGPTRGICWRTALQMERDLTVSIADKQGMALETKHDSSIRAAFDFARSHQGGVQ</sequence>
<proteinExistence type="predicted"/>
<reference evidence="1" key="1">
    <citation type="submission" date="2021-06" db="EMBL/GenBank/DDBJ databases">
        <authorList>
            <person name="Hodson N. C."/>
            <person name="Mongue J. A."/>
            <person name="Jaron S. K."/>
        </authorList>
    </citation>
    <scope>NUCLEOTIDE SEQUENCE</scope>
</reference>
<evidence type="ECO:0000313" key="2">
    <source>
        <dbReference type="Proteomes" id="UP000708208"/>
    </source>
</evidence>
<evidence type="ECO:0000313" key="1">
    <source>
        <dbReference type="EMBL" id="CAG7832546.1"/>
    </source>
</evidence>
<organism evidence="1 2">
    <name type="scientific">Allacma fusca</name>
    <dbReference type="NCBI Taxonomy" id="39272"/>
    <lineage>
        <taxon>Eukaryota</taxon>
        <taxon>Metazoa</taxon>
        <taxon>Ecdysozoa</taxon>
        <taxon>Arthropoda</taxon>
        <taxon>Hexapoda</taxon>
        <taxon>Collembola</taxon>
        <taxon>Symphypleona</taxon>
        <taxon>Sminthuridae</taxon>
        <taxon>Allacma</taxon>
    </lineage>
</organism>
<accession>A0A8J2Q3Y1</accession>
<protein>
    <submittedName>
        <fullName evidence="1">Uncharacterized protein</fullName>
    </submittedName>
</protein>
<dbReference type="EMBL" id="CAJVCH010565590">
    <property type="protein sequence ID" value="CAG7832546.1"/>
    <property type="molecule type" value="Genomic_DNA"/>
</dbReference>
<keyword evidence="2" id="KW-1185">Reference proteome</keyword>
<comment type="caution">
    <text evidence="1">The sequence shown here is derived from an EMBL/GenBank/DDBJ whole genome shotgun (WGS) entry which is preliminary data.</text>
</comment>
<dbReference type="Proteomes" id="UP000708208">
    <property type="component" value="Unassembled WGS sequence"/>
</dbReference>
<dbReference type="AlphaFoldDB" id="A0A8J2Q3Y1"/>
<name>A0A8J2Q3Y1_9HEXA</name>
<gene>
    <name evidence="1" type="ORF">AFUS01_LOCUS42226</name>
</gene>
<feature type="non-terminal residue" evidence="1">
    <location>
        <position position="58"/>
    </location>
</feature>